<dbReference type="PANTHER" id="PTHR30136:SF24">
    <property type="entry name" value="HTH-TYPE TRANSCRIPTIONAL REPRESSOR ALLR"/>
    <property type="match status" value="1"/>
</dbReference>
<evidence type="ECO:0000256" key="3">
    <source>
        <dbReference type="ARBA" id="ARBA00023125"/>
    </source>
</evidence>
<keyword evidence="2" id="KW-0805">Transcription regulation</keyword>
<sequence length="251" mass="26587">MATERGPETENATLRTLRVLEAVGRPGGPHPLGHLAKETGLAKPTVHRLLRTLGTAGYVTADGSGAYGPGPRAYALSAVFTADRPTDTDAILQQFQSEVDNTVHIALRSGRRAIYVRKIDGEGPYQMASRVGGQLDLHCTAIGKAVLAHSAAEDVEAVVAAGLPRRTAGTITDPAAFADELEHVRSRGYAVDDEENESTIRCLAAPLLDRSGRAMGGISVSTITFHVPREQLLAHAPRLVDTAALLAPAYR</sequence>
<keyword evidence="3" id="KW-0238">DNA-binding</keyword>
<dbReference type="InterPro" id="IPR036388">
    <property type="entry name" value="WH-like_DNA-bd_sf"/>
</dbReference>
<dbReference type="GO" id="GO:0003677">
    <property type="term" value="F:DNA binding"/>
    <property type="evidence" value="ECO:0007669"/>
    <property type="project" value="UniProtKB-KW"/>
</dbReference>
<dbReference type="Pfam" id="PF09339">
    <property type="entry name" value="HTH_IclR"/>
    <property type="match status" value="1"/>
</dbReference>
<dbReference type="SUPFAM" id="SSF55781">
    <property type="entry name" value="GAF domain-like"/>
    <property type="match status" value="1"/>
</dbReference>
<protein>
    <recommendedName>
        <fullName evidence="6">Glycerol operon regulatory protein</fullName>
    </recommendedName>
</protein>
<evidence type="ECO:0000256" key="6">
    <source>
        <dbReference type="ARBA" id="ARBA00070406"/>
    </source>
</evidence>
<evidence type="ECO:0000313" key="9">
    <source>
        <dbReference type="EMBL" id="QGK70677.1"/>
    </source>
</evidence>
<dbReference type="InterPro" id="IPR029016">
    <property type="entry name" value="GAF-like_dom_sf"/>
</dbReference>
<dbReference type="SMART" id="SM00346">
    <property type="entry name" value="HTH_ICLR"/>
    <property type="match status" value="1"/>
</dbReference>
<keyword evidence="1" id="KW-0319">Glycerol metabolism</keyword>
<dbReference type="Pfam" id="PF01614">
    <property type="entry name" value="IclR_C"/>
    <property type="match status" value="1"/>
</dbReference>
<dbReference type="PANTHER" id="PTHR30136">
    <property type="entry name" value="HELIX-TURN-HELIX TRANSCRIPTIONAL REGULATOR, ICLR FAMILY"/>
    <property type="match status" value="1"/>
</dbReference>
<feature type="domain" description="IclR-ED" evidence="8">
    <location>
        <begin position="72"/>
        <end position="251"/>
    </location>
</feature>
<gene>
    <name evidence="9" type="ORF">GIY23_15175</name>
</gene>
<comment type="function">
    <text evidence="5">May be an activator protein for the gylABX operon.</text>
</comment>
<evidence type="ECO:0000259" key="7">
    <source>
        <dbReference type="PROSITE" id="PS51077"/>
    </source>
</evidence>
<dbReference type="SUPFAM" id="SSF46785">
    <property type="entry name" value="Winged helix' DNA-binding domain"/>
    <property type="match status" value="1"/>
</dbReference>
<evidence type="ECO:0000256" key="5">
    <source>
        <dbReference type="ARBA" id="ARBA00058938"/>
    </source>
</evidence>
<dbReference type="GO" id="GO:0003700">
    <property type="term" value="F:DNA-binding transcription factor activity"/>
    <property type="evidence" value="ECO:0007669"/>
    <property type="project" value="TreeGrafter"/>
</dbReference>
<evidence type="ECO:0000256" key="1">
    <source>
        <dbReference type="ARBA" id="ARBA00022798"/>
    </source>
</evidence>
<dbReference type="RefSeq" id="WP_154077259.1">
    <property type="nucleotide sequence ID" value="NZ_CP045929.1"/>
</dbReference>
<dbReference type="PROSITE" id="PS51078">
    <property type="entry name" value="ICLR_ED"/>
    <property type="match status" value="1"/>
</dbReference>
<dbReference type="GO" id="GO:0006071">
    <property type="term" value="P:glycerol metabolic process"/>
    <property type="evidence" value="ECO:0007669"/>
    <property type="project" value="UniProtKB-KW"/>
</dbReference>
<dbReference type="PROSITE" id="PS51077">
    <property type="entry name" value="HTH_ICLR"/>
    <property type="match status" value="1"/>
</dbReference>
<keyword evidence="10" id="KW-1185">Reference proteome</keyword>
<dbReference type="InterPro" id="IPR014757">
    <property type="entry name" value="Tscrpt_reg_IclR_C"/>
</dbReference>
<name>A0A5Q3QIJ9_9PSEU</name>
<evidence type="ECO:0000256" key="4">
    <source>
        <dbReference type="ARBA" id="ARBA00023163"/>
    </source>
</evidence>
<dbReference type="Gene3D" id="3.30.450.40">
    <property type="match status" value="1"/>
</dbReference>
<dbReference type="EMBL" id="CP045929">
    <property type="protein sequence ID" value="QGK70677.1"/>
    <property type="molecule type" value="Genomic_DNA"/>
</dbReference>
<dbReference type="FunFam" id="1.10.10.10:FF:000056">
    <property type="entry name" value="IclR family transcriptional regulator"/>
    <property type="match status" value="1"/>
</dbReference>
<evidence type="ECO:0000256" key="2">
    <source>
        <dbReference type="ARBA" id="ARBA00023015"/>
    </source>
</evidence>
<accession>A0A5Q3QIJ9</accession>
<proteinExistence type="predicted"/>
<dbReference type="Proteomes" id="UP000371041">
    <property type="component" value="Chromosome"/>
</dbReference>
<feature type="domain" description="HTH iclR-type" evidence="7">
    <location>
        <begin position="10"/>
        <end position="71"/>
    </location>
</feature>
<organism evidence="9 10">
    <name type="scientific">Allosaccharopolyspora coralli</name>
    <dbReference type="NCBI Taxonomy" id="2665642"/>
    <lineage>
        <taxon>Bacteria</taxon>
        <taxon>Bacillati</taxon>
        <taxon>Actinomycetota</taxon>
        <taxon>Actinomycetes</taxon>
        <taxon>Pseudonocardiales</taxon>
        <taxon>Pseudonocardiaceae</taxon>
        <taxon>Allosaccharopolyspora</taxon>
    </lineage>
</organism>
<dbReference type="InterPro" id="IPR036390">
    <property type="entry name" value="WH_DNA-bd_sf"/>
</dbReference>
<reference evidence="10" key="1">
    <citation type="submission" date="2019-11" db="EMBL/GenBank/DDBJ databases">
        <title>The complete genome sequence of Saccharopolyspora sp. E2A.</title>
        <authorList>
            <person name="Zhang G."/>
        </authorList>
    </citation>
    <scope>NUCLEOTIDE SEQUENCE [LARGE SCALE GENOMIC DNA]</scope>
    <source>
        <strain evidence="10">E2A</strain>
    </source>
</reference>
<dbReference type="Gene3D" id="1.10.10.10">
    <property type="entry name" value="Winged helix-like DNA-binding domain superfamily/Winged helix DNA-binding domain"/>
    <property type="match status" value="1"/>
</dbReference>
<dbReference type="GO" id="GO:0045892">
    <property type="term" value="P:negative regulation of DNA-templated transcription"/>
    <property type="evidence" value="ECO:0007669"/>
    <property type="project" value="TreeGrafter"/>
</dbReference>
<keyword evidence="4" id="KW-0804">Transcription</keyword>
<evidence type="ECO:0000259" key="8">
    <source>
        <dbReference type="PROSITE" id="PS51078"/>
    </source>
</evidence>
<dbReference type="AlphaFoldDB" id="A0A5Q3QIJ9"/>
<dbReference type="KEGG" id="sace:GIY23_15175"/>
<evidence type="ECO:0000313" key="10">
    <source>
        <dbReference type="Proteomes" id="UP000371041"/>
    </source>
</evidence>
<dbReference type="InterPro" id="IPR050707">
    <property type="entry name" value="HTH_MetabolicPath_Reg"/>
</dbReference>
<dbReference type="InterPro" id="IPR005471">
    <property type="entry name" value="Tscrpt_reg_IclR_N"/>
</dbReference>